<dbReference type="InParanoid" id="H9GRA6"/>
<keyword evidence="5" id="KW-1185">Reference proteome</keyword>
<evidence type="ECO:0000256" key="1">
    <source>
        <dbReference type="ARBA" id="ARBA00022553"/>
    </source>
</evidence>
<dbReference type="HOGENOM" id="CLU_037213_1_0_1"/>
<dbReference type="CTD" id="26093"/>
<dbReference type="eggNOG" id="ENOG502QUM9">
    <property type="taxonomic scope" value="Eukaryota"/>
</dbReference>
<dbReference type="PANTHER" id="PTHR15635:SF11">
    <property type="entry name" value="COILED-COIL DOMAIN-CONTAINING PROTEIN 9"/>
    <property type="match status" value="1"/>
</dbReference>
<evidence type="ECO:0000313" key="4">
    <source>
        <dbReference type="Ensembl" id="ENSACAP00000018700.2"/>
    </source>
</evidence>
<feature type="compositionally biased region" description="Gly residues" evidence="3">
    <location>
        <begin position="166"/>
        <end position="175"/>
    </location>
</feature>
<dbReference type="InterPro" id="IPR029336">
    <property type="entry name" value="DUF4594"/>
</dbReference>
<dbReference type="GeneTree" id="ENSGT00530000063950"/>
<dbReference type="OrthoDB" id="10058133at2759"/>
<dbReference type="AlphaFoldDB" id="H9GRA6"/>
<feature type="region of interest" description="Disordered" evidence="3">
    <location>
        <begin position="86"/>
        <end position="292"/>
    </location>
</feature>
<dbReference type="GeneID" id="100562827"/>
<dbReference type="Pfam" id="PF15266">
    <property type="entry name" value="DUF4594"/>
    <property type="match status" value="1"/>
</dbReference>
<evidence type="ECO:0000256" key="3">
    <source>
        <dbReference type="SAM" id="MobiDB-lite"/>
    </source>
</evidence>
<reference evidence="4" key="1">
    <citation type="submission" date="2009-12" db="EMBL/GenBank/DDBJ databases">
        <title>The Genome Sequence of Anolis carolinensis (Green Anole Lizard).</title>
        <authorList>
            <consortium name="The Genome Sequencing Platform"/>
            <person name="Di Palma F."/>
            <person name="Alfoldi J."/>
            <person name="Heiman D."/>
            <person name="Young S."/>
            <person name="Grabherr M."/>
            <person name="Johnson J."/>
            <person name="Lander E.S."/>
            <person name="Lindblad-Toh K."/>
        </authorList>
    </citation>
    <scope>NUCLEOTIDE SEQUENCE [LARGE SCALE GENOMIC DNA]</scope>
    <source>
        <strain evidence="4">JBL SC #1</strain>
    </source>
</reference>
<dbReference type="RefSeq" id="XP_016850282.1">
    <property type="nucleotide sequence ID" value="XM_016994793.2"/>
</dbReference>
<evidence type="ECO:0000313" key="5">
    <source>
        <dbReference type="Proteomes" id="UP000001646"/>
    </source>
</evidence>
<feature type="compositionally biased region" description="Basic and acidic residues" evidence="3">
    <location>
        <begin position="88"/>
        <end position="100"/>
    </location>
</feature>
<keyword evidence="2" id="KW-0175">Coiled coil</keyword>
<feature type="compositionally biased region" description="Polar residues" evidence="3">
    <location>
        <begin position="576"/>
        <end position="598"/>
    </location>
</feature>
<dbReference type="GO" id="GO:0003723">
    <property type="term" value="F:RNA binding"/>
    <property type="evidence" value="ECO:0007669"/>
    <property type="project" value="Ensembl"/>
</dbReference>
<feature type="compositionally biased region" description="Basic and acidic residues" evidence="3">
    <location>
        <begin position="325"/>
        <end position="343"/>
    </location>
</feature>
<name>H9GRA6_ANOCA</name>
<evidence type="ECO:0000256" key="2">
    <source>
        <dbReference type="ARBA" id="ARBA00023054"/>
    </source>
</evidence>
<feature type="region of interest" description="Disordered" evidence="3">
    <location>
        <begin position="40"/>
        <end position="64"/>
    </location>
</feature>
<reference evidence="4" key="3">
    <citation type="submission" date="2025-09" db="UniProtKB">
        <authorList>
            <consortium name="Ensembl"/>
        </authorList>
    </citation>
    <scope>IDENTIFICATION</scope>
</reference>
<dbReference type="Ensembl" id="ENSACAT00000023256.2">
    <property type="protein sequence ID" value="ENSACAP00000018700.2"/>
    <property type="gene ID" value="ENSACAG00000004076.4"/>
</dbReference>
<dbReference type="Bgee" id="ENSACAG00000004076">
    <property type="expression patterns" value="Expressed in skeletal muscle tissue and 12 other cell types or tissues"/>
</dbReference>
<gene>
    <name evidence="4" type="primary">CCDC9</name>
</gene>
<feature type="compositionally biased region" description="Basic and acidic residues" evidence="3">
    <location>
        <begin position="307"/>
        <end position="316"/>
    </location>
</feature>
<feature type="compositionally biased region" description="Gly residues" evidence="3">
    <location>
        <begin position="145"/>
        <end position="158"/>
    </location>
</feature>
<dbReference type="PANTHER" id="PTHR15635">
    <property type="entry name" value="COILED-COIL DOMAIN CONTAINING PROTEIN 9"/>
    <property type="match status" value="1"/>
</dbReference>
<accession>H9GRA6</accession>
<feature type="region of interest" description="Disordered" evidence="3">
    <location>
        <begin position="307"/>
        <end position="661"/>
    </location>
</feature>
<feature type="compositionally biased region" description="Basic residues" evidence="3">
    <location>
        <begin position="379"/>
        <end position="391"/>
    </location>
</feature>
<dbReference type="Proteomes" id="UP000001646">
    <property type="component" value="Unplaced"/>
</dbReference>
<reference evidence="4" key="2">
    <citation type="submission" date="2025-08" db="UniProtKB">
        <authorList>
            <consortium name="Ensembl"/>
        </authorList>
    </citation>
    <scope>IDENTIFICATION</scope>
</reference>
<sequence>MSASLDLKSKEEKDAELDKRIEALRRKNQALIKRYQEIEEDRKKAEQEGIAVTGGRRPRAAEGDAIVLERRRGELDSPTLTVQVLLSQEEKHVVSNERKHPASAKPPRSSPHGQGSLRGVFYSGSRSPRGEYPPEQPEWEEGSTAGPGAGKRGGGRGGGRGRRPCGGHGGPGGDAGPDRRSKEWEERRKQNIEKMNEEMEKIAEYERSQRQDGAQEKNPVRNFLDDPRRSGSFAETDRREGSRRHIRNWGGPDFDKVKTGIEQGKEWPSPGRGGSRRRGGPPPAASLDMTLCMTGRERAEYIRWKQEREQIDQERLARHRQPTGEWRREWDAEKMDAAFKEGSKPGSSGGSGGGKHGESKRPPKLPTFGEFLSEQQPDRRRRGRGRGRGRPRGSGPSKPYSMHDNRWEKEEPDQATPPAQVEEKSAVDTVQQVEKPASPQVVLEEEMVEGEEEDQWEDVSGGEEEEEEEEVEAGSNNSQGSDAEEEEEGKEEQQPSPLPPSTSSSQPPGKNGQLSLAMPPPPEEEEAPNTDGKPLTPFSPAEGYHPVSDWGEEMELNSPRANLTKSPLAASEVGPSASSGPASTYSPSGSGSQQSTVEVSEKEAPPVPGAPVAEMSKEPEVDNLNKQSVQGEPDNQDDNGAAAGTLATVPVEGEITDIQKE</sequence>
<keyword evidence="1" id="KW-0597">Phosphoprotein</keyword>
<dbReference type="GO" id="GO:0035145">
    <property type="term" value="C:exon-exon junction complex"/>
    <property type="evidence" value="ECO:0007669"/>
    <property type="project" value="Ensembl"/>
</dbReference>
<feature type="compositionally biased region" description="Basic and acidic residues" evidence="3">
    <location>
        <begin position="176"/>
        <end position="240"/>
    </location>
</feature>
<protein>
    <submittedName>
        <fullName evidence="4">Coiled-coil domain containing 9</fullName>
    </submittedName>
</protein>
<organism evidence="4 5">
    <name type="scientific">Anolis carolinensis</name>
    <name type="common">Green anole</name>
    <name type="synonym">American chameleon</name>
    <dbReference type="NCBI Taxonomy" id="28377"/>
    <lineage>
        <taxon>Eukaryota</taxon>
        <taxon>Metazoa</taxon>
        <taxon>Chordata</taxon>
        <taxon>Craniata</taxon>
        <taxon>Vertebrata</taxon>
        <taxon>Euteleostomi</taxon>
        <taxon>Lepidosauria</taxon>
        <taxon>Squamata</taxon>
        <taxon>Bifurcata</taxon>
        <taxon>Unidentata</taxon>
        <taxon>Episquamata</taxon>
        <taxon>Toxicofera</taxon>
        <taxon>Iguania</taxon>
        <taxon>Dactyloidae</taxon>
        <taxon>Anolis</taxon>
    </lineage>
</organism>
<feature type="compositionally biased region" description="Acidic residues" evidence="3">
    <location>
        <begin position="443"/>
        <end position="472"/>
    </location>
</feature>
<dbReference type="STRING" id="28377.ENSACAP00000018700"/>
<feature type="compositionally biased region" description="Basic and acidic residues" evidence="3">
    <location>
        <begin position="253"/>
        <end position="265"/>
    </location>
</feature>
<proteinExistence type="predicted"/>